<evidence type="ECO:0000256" key="1">
    <source>
        <dbReference type="SAM" id="MobiDB-lite"/>
    </source>
</evidence>
<feature type="region of interest" description="Disordered" evidence="1">
    <location>
        <begin position="119"/>
        <end position="164"/>
    </location>
</feature>
<dbReference type="AlphaFoldDB" id="A0A8J4YUZ4"/>
<proteinExistence type="predicted"/>
<keyword evidence="3" id="KW-1185">Reference proteome</keyword>
<protein>
    <submittedName>
        <fullName evidence="2">Uncharacterized protein</fullName>
    </submittedName>
</protein>
<organism evidence="2 3">
    <name type="scientific">Chionoecetes opilio</name>
    <name type="common">Atlantic snow crab</name>
    <name type="synonym">Cancer opilio</name>
    <dbReference type="NCBI Taxonomy" id="41210"/>
    <lineage>
        <taxon>Eukaryota</taxon>
        <taxon>Metazoa</taxon>
        <taxon>Ecdysozoa</taxon>
        <taxon>Arthropoda</taxon>
        <taxon>Crustacea</taxon>
        <taxon>Multicrustacea</taxon>
        <taxon>Malacostraca</taxon>
        <taxon>Eumalacostraca</taxon>
        <taxon>Eucarida</taxon>
        <taxon>Decapoda</taxon>
        <taxon>Pleocyemata</taxon>
        <taxon>Brachyura</taxon>
        <taxon>Eubrachyura</taxon>
        <taxon>Majoidea</taxon>
        <taxon>Majidae</taxon>
        <taxon>Chionoecetes</taxon>
    </lineage>
</organism>
<evidence type="ECO:0000313" key="2">
    <source>
        <dbReference type="EMBL" id="KAG0727670.1"/>
    </source>
</evidence>
<feature type="region of interest" description="Disordered" evidence="1">
    <location>
        <begin position="446"/>
        <end position="477"/>
    </location>
</feature>
<evidence type="ECO:0000313" key="3">
    <source>
        <dbReference type="Proteomes" id="UP000770661"/>
    </source>
</evidence>
<feature type="compositionally biased region" description="Pro residues" evidence="1">
    <location>
        <begin position="148"/>
        <end position="157"/>
    </location>
</feature>
<dbReference type="Proteomes" id="UP000770661">
    <property type="component" value="Unassembled WGS sequence"/>
</dbReference>
<comment type="caution">
    <text evidence="2">The sequence shown here is derived from an EMBL/GenBank/DDBJ whole genome shotgun (WGS) entry which is preliminary data.</text>
</comment>
<reference evidence="2" key="1">
    <citation type="submission" date="2020-07" db="EMBL/GenBank/DDBJ databases">
        <title>The High-quality genome of the commercially important snow crab, Chionoecetes opilio.</title>
        <authorList>
            <person name="Jeong J.-H."/>
            <person name="Ryu S."/>
        </authorList>
    </citation>
    <scope>NUCLEOTIDE SEQUENCE</scope>
    <source>
        <strain evidence="2">MADBK_172401_WGS</strain>
        <tissue evidence="2">Digestive gland</tissue>
    </source>
</reference>
<sequence length="586" mass="64018">MPVYTEQLRAQAYIADPVTLVSEEADTPSQQLRLVAQESEERIYREGLEGAQLISLVENPPHNAGTDPLLHPPPLSPQTAVPTPHRTPHYNCLHCDPHSQGDVTNQRARGAYGCQAGPELGPGHSRGPAGILPPRYPTGPFKTSITPEPAPTPPPPSGTARTSKPYFKKIISANALVPERTSDPDPQLVLGHSADDCGDGDLAQQRGTGGTPLSEQVVVWRRFKEGVQAQHLEWVRPPLEVMFFPGFAGDRSPPCCAPCIARQQGPASSSPHWGPGRLSWSTAAGQTHVPHRDYNQAQDQPVLATFAVLPRAKYSAGSVFKRNPHGATRPCPGAWGGGKVVSRSPPCRAGSGRGGCGFWFGFLSHPETSRLGNKVDPELRFDGHIKHISKKASHRGFPCKGNQFLDRGGSLLTRPRYGPYLEYAPPPGCRCSRTLGGWTIQRRALRRWSETPRAPPRPTSPVRAGESSRSGTRRDASVGYFPKAQGAGFHTWWVRQPQSRHAGKRERCLPVVIQWRCRVPCPSTNAPLWAASPGCGTFSRPAHIQEMNNKGKIGGQTVETVEAHPAEVVIRYFWTQQCPKKYFKDA</sequence>
<accession>A0A8J4YUZ4</accession>
<gene>
    <name evidence="2" type="ORF">GWK47_034166</name>
</gene>
<name>A0A8J4YUZ4_CHIOP</name>
<dbReference type="EMBL" id="JACEEZ010003085">
    <property type="protein sequence ID" value="KAG0727670.1"/>
    <property type="molecule type" value="Genomic_DNA"/>
</dbReference>